<keyword evidence="8" id="KW-0479">Metal-binding</keyword>
<feature type="domain" description="UmuC" evidence="19">
    <location>
        <begin position="5"/>
        <end position="241"/>
    </location>
</feature>
<dbReference type="EMBL" id="UFQT01002888">
    <property type="protein sequence ID" value="SSX34221.1"/>
    <property type="molecule type" value="Genomic_DNA"/>
</dbReference>
<dbReference type="PANTHER" id="PTHR45873">
    <property type="entry name" value="DNA POLYMERASE ETA"/>
    <property type="match status" value="1"/>
</dbReference>
<gene>
    <name evidence="21" type="primary">CSON007624</name>
</gene>
<keyword evidence="14" id="KW-0234">DNA repair</keyword>
<protein>
    <recommendedName>
        <fullName evidence="16">DNA polymerase eta</fullName>
        <ecNumber evidence="5">2.7.7.7</ecNumber>
    </recommendedName>
</protein>
<keyword evidence="15" id="KW-0539">Nucleus</keyword>
<dbReference type="SUPFAM" id="SSF100879">
    <property type="entry name" value="Lesion bypass DNA polymerase (Y-family), little finger domain"/>
    <property type="match status" value="1"/>
</dbReference>
<evidence type="ECO:0000256" key="10">
    <source>
        <dbReference type="ARBA" id="ARBA00022771"/>
    </source>
</evidence>
<comment type="subcellular location">
    <subcellularLocation>
        <location evidence="3">Nucleus</location>
    </subcellularLocation>
</comment>
<dbReference type="Gene3D" id="1.10.150.20">
    <property type="entry name" value="5' to 3' exonuclease, C-terminal subdomain"/>
    <property type="match status" value="1"/>
</dbReference>
<dbReference type="Pfam" id="PF21704">
    <property type="entry name" value="POLH-Rev1_HhH"/>
    <property type="match status" value="1"/>
</dbReference>
<dbReference type="Gene3D" id="3.30.1490.100">
    <property type="entry name" value="DNA polymerase, Y-family, little finger domain"/>
    <property type="match status" value="1"/>
</dbReference>
<dbReference type="GO" id="GO:0042276">
    <property type="term" value="P:error-prone translesion synthesis"/>
    <property type="evidence" value="ECO:0007669"/>
    <property type="project" value="TreeGrafter"/>
</dbReference>
<evidence type="ECO:0000256" key="16">
    <source>
        <dbReference type="ARBA" id="ARBA00044975"/>
    </source>
</evidence>
<evidence type="ECO:0000256" key="17">
    <source>
        <dbReference type="ARBA" id="ARBA00049244"/>
    </source>
</evidence>
<feature type="region of interest" description="Disordered" evidence="18">
    <location>
        <begin position="449"/>
        <end position="494"/>
    </location>
</feature>
<dbReference type="InterPro" id="IPR043502">
    <property type="entry name" value="DNA/RNA_pol_sf"/>
</dbReference>
<keyword evidence="7" id="KW-0548">Nucleotidyltransferase</keyword>
<dbReference type="PANTHER" id="PTHR45873:SF1">
    <property type="entry name" value="DNA POLYMERASE ETA"/>
    <property type="match status" value="1"/>
</dbReference>
<dbReference type="FunFam" id="3.30.1490.100:FF:000007">
    <property type="entry name" value="DNA polymerase eta"/>
    <property type="match status" value="1"/>
</dbReference>
<comment type="cofactor">
    <cofactor evidence="1">
        <name>Mn(2+)</name>
        <dbReference type="ChEBI" id="CHEBI:29035"/>
    </cofactor>
</comment>
<dbReference type="AlphaFoldDB" id="A0A336MX77"/>
<feature type="domain" description="UBZ3-type" evidence="20">
    <location>
        <begin position="616"/>
        <end position="650"/>
    </location>
</feature>
<name>A0A336MX77_CULSO</name>
<comment type="similarity">
    <text evidence="4">Belongs to the DNA polymerase type-Y family.</text>
</comment>
<evidence type="ECO:0000256" key="4">
    <source>
        <dbReference type="ARBA" id="ARBA00010945"/>
    </source>
</evidence>
<evidence type="ECO:0000256" key="7">
    <source>
        <dbReference type="ARBA" id="ARBA00022695"/>
    </source>
</evidence>
<dbReference type="GO" id="GO:0009411">
    <property type="term" value="P:response to UV"/>
    <property type="evidence" value="ECO:0007669"/>
    <property type="project" value="UniProtKB-ARBA"/>
</dbReference>
<evidence type="ECO:0000256" key="15">
    <source>
        <dbReference type="ARBA" id="ARBA00023242"/>
    </source>
</evidence>
<dbReference type="InterPro" id="IPR017961">
    <property type="entry name" value="DNA_pol_Y-fam_little_finger"/>
</dbReference>
<dbReference type="GO" id="GO:0003887">
    <property type="term" value="F:DNA-directed DNA polymerase activity"/>
    <property type="evidence" value="ECO:0007669"/>
    <property type="project" value="UniProtKB-EC"/>
</dbReference>
<comment type="cofactor">
    <cofactor evidence="2">
        <name>Mg(2+)</name>
        <dbReference type="ChEBI" id="CHEBI:18420"/>
    </cofactor>
</comment>
<dbReference type="Pfam" id="PF11799">
    <property type="entry name" value="IMS_C"/>
    <property type="match status" value="1"/>
</dbReference>
<dbReference type="OMA" id="YDMERIA"/>
<accession>A0A336MX77</accession>
<evidence type="ECO:0000256" key="11">
    <source>
        <dbReference type="ARBA" id="ARBA00022833"/>
    </source>
</evidence>
<dbReference type="GO" id="GO:0005657">
    <property type="term" value="C:replication fork"/>
    <property type="evidence" value="ECO:0007669"/>
    <property type="project" value="TreeGrafter"/>
</dbReference>
<evidence type="ECO:0000256" key="14">
    <source>
        <dbReference type="ARBA" id="ARBA00023204"/>
    </source>
</evidence>
<evidence type="ECO:0000256" key="8">
    <source>
        <dbReference type="ARBA" id="ARBA00022723"/>
    </source>
</evidence>
<dbReference type="FunFam" id="1.10.150.20:FF:000014">
    <property type="entry name" value="Polymerase (DNA directed), eta"/>
    <property type="match status" value="1"/>
</dbReference>
<organism evidence="21">
    <name type="scientific">Culicoides sonorensis</name>
    <name type="common">Biting midge</name>
    <dbReference type="NCBI Taxonomy" id="179676"/>
    <lineage>
        <taxon>Eukaryota</taxon>
        <taxon>Metazoa</taxon>
        <taxon>Ecdysozoa</taxon>
        <taxon>Arthropoda</taxon>
        <taxon>Hexapoda</taxon>
        <taxon>Insecta</taxon>
        <taxon>Pterygota</taxon>
        <taxon>Neoptera</taxon>
        <taxon>Endopterygota</taxon>
        <taxon>Diptera</taxon>
        <taxon>Nematocera</taxon>
        <taxon>Chironomoidea</taxon>
        <taxon>Ceratopogonidae</taxon>
        <taxon>Ceratopogoninae</taxon>
        <taxon>Culicoides</taxon>
        <taxon>Monoculicoides</taxon>
    </lineage>
</organism>
<dbReference type="PIRSF" id="PIRSF036603">
    <property type="entry name" value="DPol_eta"/>
    <property type="match status" value="1"/>
</dbReference>
<evidence type="ECO:0000259" key="20">
    <source>
        <dbReference type="PROSITE" id="PS51907"/>
    </source>
</evidence>
<dbReference type="GO" id="GO:0006281">
    <property type="term" value="P:DNA repair"/>
    <property type="evidence" value="ECO:0007669"/>
    <property type="project" value="UniProtKB-KW"/>
</dbReference>
<dbReference type="VEuPathDB" id="VectorBase:CSON007624"/>
<evidence type="ECO:0000256" key="6">
    <source>
        <dbReference type="ARBA" id="ARBA00022679"/>
    </source>
</evidence>
<dbReference type="GO" id="GO:0003684">
    <property type="term" value="F:damaged DNA binding"/>
    <property type="evidence" value="ECO:0007669"/>
    <property type="project" value="InterPro"/>
</dbReference>
<dbReference type="Pfam" id="PF18439">
    <property type="entry name" value="zf_UBZ"/>
    <property type="match status" value="1"/>
</dbReference>
<dbReference type="PROSITE" id="PS51907">
    <property type="entry name" value="ZF_UBZ3"/>
    <property type="match status" value="2"/>
</dbReference>
<dbReference type="Pfam" id="PF00817">
    <property type="entry name" value="IMS"/>
    <property type="match status" value="1"/>
</dbReference>
<keyword evidence="6" id="KW-0808">Transferase</keyword>
<evidence type="ECO:0000313" key="21">
    <source>
        <dbReference type="EMBL" id="SSX34221.1"/>
    </source>
</evidence>
<dbReference type="InterPro" id="IPR001126">
    <property type="entry name" value="UmuC"/>
</dbReference>
<dbReference type="FunFam" id="3.40.1170.60:FF:000003">
    <property type="entry name" value="DNA polymerase eta"/>
    <property type="match status" value="1"/>
</dbReference>
<dbReference type="PROSITE" id="PS50173">
    <property type="entry name" value="UMUC"/>
    <property type="match status" value="1"/>
</dbReference>
<keyword evidence="13" id="KW-0832">Ubl conjugation</keyword>
<evidence type="ECO:0000256" key="5">
    <source>
        <dbReference type="ARBA" id="ARBA00012417"/>
    </source>
</evidence>
<evidence type="ECO:0000256" key="13">
    <source>
        <dbReference type="ARBA" id="ARBA00022843"/>
    </source>
</evidence>
<feature type="compositionally biased region" description="Polar residues" evidence="18">
    <location>
        <begin position="740"/>
        <end position="749"/>
    </location>
</feature>
<reference evidence="21" key="1">
    <citation type="submission" date="2018-07" db="EMBL/GenBank/DDBJ databases">
        <authorList>
            <person name="Quirk P.G."/>
            <person name="Krulwich T.A."/>
        </authorList>
    </citation>
    <scope>NUCLEOTIDE SEQUENCE</scope>
</reference>
<dbReference type="GO" id="GO:0005634">
    <property type="term" value="C:nucleus"/>
    <property type="evidence" value="ECO:0007669"/>
    <property type="project" value="UniProtKB-SubCell"/>
</dbReference>
<keyword evidence="12" id="KW-0460">Magnesium</keyword>
<evidence type="ECO:0000256" key="2">
    <source>
        <dbReference type="ARBA" id="ARBA00001946"/>
    </source>
</evidence>
<keyword evidence="10" id="KW-0863">Zinc-finger</keyword>
<evidence type="ECO:0000259" key="19">
    <source>
        <dbReference type="PROSITE" id="PS50173"/>
    </source>
</evidence>
<evidence type="ECO:0000256" key="3">
    <source>
        <dbReference type="ARBA" id="ARBA00004123"/>
    </source>
</evidence>
<feature type="region of interest" description="Disordered" evidence="18">
    <location>
        <begin position="666"/>
        <end position="688"/>
    </location>
</feature>
<dbReference type="SUPFAM" id="SSF56672">
    <property type="entry name" value="DNA/RNA polymerases"/>
    <property type="match status" value="1"/>
</dbReference>
<feature type="compositionally biased region" description="Polar residues" evidence="18">
    <location>
        <begin position="459"/>
        <end position="469"/>
    </location>
</feature>
<dbReference type="GO" id="GO:0008270">
    <property type="term" value="F:zinc ion binding"/>
    <property type="evidence" value="ECO:0007669"/>
    <property type="project" value="UniProtKB-KW"/>
</dbReference>
<sequence>MFLCKGKPIAVVQYNEWRGGGIIAVNYKARAAGVTRHMRGDEAKQICPEIELCKVPNVRGKADLTKYRDAGKDVARVLQSFTPLFERASIDEAYLDITDLVMAKLRDMNNDKYKLDPSKFGSTFAVGYESMGNFVQDLTTRCATNSDDDYPGLFENESEHERNAYKRSDIKLLIGAAIVNDIRAAVKEKTSFECSAGIAHNKILAKLTAGMNKPNKQTILPVRSIPELYATLPITKVKGLGGKFGEEVCEAFKIKLMSQLSEIPKAELLKKFDEKNGMWLHLISKGVDLEHVTPRYNSKSIGCCKRFPGKTAIMGIASLNHWLLELATEICERMEKDTLENNRKAKQMVVSYSQQIGNEDISSSRTTSLNYYEPEPIAREALEIIKRNTVQFFKGGNAGALNNPVKFLGISVSKFEDIPDTSKSEKLKELFQNHVKKSNLVSMPEETNANQISDEKNDVLQSTDSSTKTSLEEIMNRKKRSSSIENNKNTLEPAPVQKSKSLLETMFTNQKKLTLESNIAIENPDTSITTSTEDNKENTKMGVQHSNNIAENFDSELFDDKNLKDDEVMSEANEETISCDKESNQIIEHPVPSTSKQNITNTESEEDEEDIFLEEVEIKLIRCDICQRKIPENELSVHNDFHFSLLISQQQREQFRNELKLKFSPQVNKSVSQDKKSKVSQKMSSNNKNLPSIQTFLKKKTEELEENLVKCDECGKMVADIVEHADYHLAKRLQQEMNRSLNPGISTSGMKRKRTDSKSNKGNPVKVKPLTSFFIKPD</sequence>
<evidence type="ECO:0000256" key="18">
    <source>
        <dbReference type="SAM" id="MobiDB-lite"/>
    </source>
</evidence>
<dbReference type="Gene3D" id="3.30.70.270">
    <property type="match status" value="1"/>
</dbReference>
<feature type="domain" description="UBZ3-type" evidence="20">
    <location>
        <begin position="704"/>
        <end position="736"/>
    </location>
</feature>
<dbReference type="EC" id="2.7.7.7" evidence="5"/>
<evidence type="ECO:0000256" key="1">
    <source>
        <dbReference type="ARBA" id="ARBA00001936"/>
    </source>
</evidence>
<evidence type="ECO:0000256" key="9">
    <source>
        <dbReference type="ARBA" id="ARBA00022763"/>
    </source>
</evidence>
<dbReference type="InterPro" id="IPR036775">
    <property type="entry name" value="DNA_pol_Y-fam_lit_finger_sf"/>
</dbReference>
<dbReference type="InterPro" id="IPR043128">
    <property type="entry name" value="Rev_trsase/Diguanyl_cyclase"/>
</dbReference>
<dbReference type="Gene3D" id="3.40.1170.60">
    <property type="match status" value="1"/>
</dbReference>
<proteinExistence type="inferred from homology"/>
<keyword evidence="9" id="KW-0227">DNA damage</keyword>
<dbReference type="InterPro" id="IPR041298">
    <property type="entry name" value="UBZ3"/>
</dbReference>
<dbReference type="GO" id="GO:0035861">
    <property type="term" value="C:site of double-strand break"/>
    <property type="evidence" value="ECO:0007669"/>
    <property type="project" value="TreeGrafter"/>
</dbReference>
<keyword evidence="11" id="KW-0862">Zinc</keyword>
<feature type="region of interest" description="Disordered" evidence="18">
    <location>
        <begin position="740"/>
        <end position="770"/>
    </location>
</feature>
<dbReference type="InterPro" id="IPR052230">
    <property type="entry name" value="DNA_polymerase_eta"/>
</dbReference>
<comment type="catalytic activity">
    <reaction evidence="17">
        <text>DNA(n) + a 2'-deoxyribonucleoside 5'-triphosphate = DNA(n+1) + diphosphate</text>
        <dbReference type="Rhea" id="RHEA:22508"/>
        <dbReference type="Rhea" id="RHEA-COMP:17339"/>
        <dbReference type="Rhea" id="RHEA-COMP:17340"/>
        <dbReference type="ChEBI" id="CHEBI:33019"/>
        <dbReference type="ChEBI" id="CHEBI:61560"/>
        <dbReference type="ChEBI" id="CHEBI:173112"/>
        <dbReference type="EC" id="2.7.7.7"/>
    </reaction>
</comment>
<evidence type="ECO:0000256" key="12">
    <source>
        <dbReference type="ARBA" id="ARBA00022842"/>
    </source>
</evidence>